<dbReference type="InterPro" id="IPR003615">
    <property type="entry name" value="HNH_nuc"/>
</dbReference>
<dbReference type="Pfam" id="PF01844">
    <property type="entry name" value="HNH"/>
    <property type="match status" value="1"/>
</dbReference>
<feature type="domain" description="HNH nuclease" evidence="3">
    <location>
        <begin position="359"/>
        <end position="411"/>
    </location>
</feature>
<name>A0ABU5T319_9MICC</name>
<dbReference type="EMBL" id="JAYGGQ010000001">
    <property type="protein sequence ID" value="MEA5453866.1"/>
    <property type="molecule type" value="Genomic_DNA"/>
</dbReference>
<protein>
    <submittedName>
        <fullName evidence="4">DUF222 domain-containing protein</fullName>
    </submittedName>
</protein>
<dbReference type="Pfam" id="PF02720">
    <property type="entry name" value="DUF222"/>
    <property type="match status" value="1"/>
</dbReference>
<accession>A0ABU5T319</accession>
<sequence length="521" mass="55717">MLVPRPGSLLEGSLWHPDPSTLSGEDARRALADIGQARSFLAALEALAVERIRLASEEEAREVGARTQSEGQAERFGGDVGRALAVSEVAVAEGISEFAAARLVNTSEALCGPQMAVLSSLEGGVLSEAHARVITDETSTLPEAAAEEFGIECLRRLETRTGRRRTPGEFRKAVRALRERLHPESIRARRVRAERDRGVWIRPEPDGMCTLTAFLPAEIGLASYNRVDALARARRDTASGEGRTLPQLRADELAGLLMGDGGSDHREGTTAGEGTSAGIGREVAQSDMPRPAAEVVVHISAESLIGVTEEPGELEGYGPIDAETARALAVTAPTWQLLSRGENGVPLSLGRTAYRPPKRLRRFIEYRDGVCQFPTCSSPASKAEIDHLAEWQDGGTTDAENLQALCRKHHALKSLHLWKPTRLKAEADARPGDILWVSPLGARVLGGPVDREFGAGKDQEPEAAGSSEIETARDPELKSTESAEREAAPSAEPASTQSSETRTTGSRESGPAPVAAEPPPF</sequence>
<keyword evidence="5" id="KW-1185">Reference proteome</keyword>
<feature type="compositionally biased region" description="Basic and acidic residues" evidence="2">
    <location>
        <begin position="470"/>
        <end position="487"/>
    </location>
</feature>
<dbReference type="Gene3D" id="1.10.30.50">
    <property type="match status" value="1"/>
</dbReference>
<proteinExistence type="inferred from homology"/>
<evidence type="ECO:0000256" key="1">
    <source>
        <dbReference type="ARBA" id="ARBA00023450"/>
    </source>
</evidence>
<evidence type="ECO:0000256" key="2">
    <source>
        <dbReference type="SAM" id="MobiDB-lite"/>
    </source>
</evidence>
<dbReference type="InterPro" id="IPR003870">
    <property type="entry name" value="DUF222"/>
</dbReference>
<evidence type="ECO:0000259" key="3">
    <source>
        <dbReference type="SMART" id="SM00507"/>
    </source>
</evidence>
<reference evidence="4 5" key="1">
    <citation type="submission" date="2023-12" db="EMBL/GenBank/DDBJ databases">
        <title>Sinomonas terricola sp. nov, isolated from litchi orchard soil in Guangdong, PR China.</title>
        <authorList>
            <person name="Jiaxin W."/>
            <person name="Yang Z."/>
            <person name="Honghui Z."/>
        </authorList>
    </citation>
    <scope>NUCLEOTIDE SEQUENCE [LARGE SCALE GENOMIC DNA]</scope>
    <source>
        <strain evidence="4 5">JGH33</strain>
    </source>
</reference>
<organism evidence="4 5">
    <name type="scientific">Sinomonas terricola</name>
    <dbReference type="NCBI Taxonomy" id="3110330"/>
    <lineage>
        <taxon>Bacteria</taxon>
        <taxon>Bacillati</taxon>
        <taxon>Actinomycetota</taxon>
        <taxon>Actinomycetes</taxon>
        <taxon>Micrococcales</taxon>
        <taxon>Micrococcaceae</taxon>
        <taxon>Sinomonas</taxon>
    </lineage>
</organism>
<dbReference type="InterPro" id="IPR002711">
    <property type="entry name" value="HNH"/>
</dbReference>
<gene>
    <name evidence="4" type="ORF">SPF06_03945</name>
</gene>
<dbReference type="CDD" id="cd00085">
    <property type="entry name" value="HNHc"/>
    <property type="match status" value="1"/>
</dbReference>
<comment type="caution">
    <text evidence="4">The sequence shown here is derived from an EMBL/GenBank/DDBJ whole genome shotgun (WGS) entry which is preliminary data.</text>
</comment>
<feature type="region of interest" description="Disordered" evidence="2">
    <location>
        <begin position="449"/>
        <end position="521"/>
    </location>
</feature>
<feature type="compositionally biased region" description="Low complexity" evidence="2">
    <location>
        <begin position="488"/>
        <end position="510"/>
    </location>
</feature>
<comment type="similarity">
    <text evidence="1">Belongs to the Rv1128c/1148c/1588c/1702c/1945/3466 family.</text>
</comment>
<dbReference type="RefSeq" id="WP_323277792.1">
    <property type="nucleotide sequence ID" value="NZ_JAYGGQ010000001.1"/>
</dbReference>
<feature type="compositionally biased region" description="Basic and acidic residues" evidence="2">
    <location>
        <begin position="449"/>
        <end position="460"/>
    </location>
</feature>
<evidence type="ECO:0000313" key="4">
    <source>
        <dbReference type="EMBL" id="MEA5453866.1"/>
    </source>
</evidence>
<dbReference type="Proteomes" id="UP001304769">
    <property type="component" value="Unassembled WGS sequence"/>
</dbReference>
<feature type="region of interest" description="Disordered" evidence="2">
    <location>
        <begin position="258"/>
        <end position="277"/>
    </location>
</feature>
<evidence type="ECO:0000313" key="5">
    <source>
        <dbReference type="Proteomes" id="UP001304769"/>
    </source>
</evidence>
<dbReference type="SMART" id="SM00507">
    <property type="entry name" value="HNHc"/>
    <property type="match status" value="1"/>
</dbReference>